<organism evidence="3 4">
    <name type="scientific">Clostridium lapidicellarium</name>
    <dbReference type="NCBI Taxonomy" id="3240931"/>
    <lineage>
        <taxon>Bacteria</taxon>
        <taxon>Bacillati</taxon>
        <taxon>Bacillota</taxon>
        <taxon>Clostridia</taxon>
        <taxon>Eubacteriales</taxon>
        <taxon>Clostridiaceae</taxon>
        <taxon>Clostridium</taxon>
    </lineage>
</organism>
<dbReference type="Pfam" id="PF03419">
    <property type="entry name" value="Peptidase_U4"/>
    <property type="match status" value="1"/>
</dbReference>
<keyword evidence="1" id="KW-0749">Sporulation</keyword>
<keyword evidence="1" id="KW-0645">Protease</keyword>
<keyword evidence="1" id="KW-1003">Cell membrane</keyword>
<dbReference type="InterPro" id="IPR005081">
    <property type="entry name" value="SpoIIGA"/>
</dbReference>
<feature type="transmembrane region" description="Helical" evidence="2">
    <location>
        <begin position="125"/>
        <end position="143"/>
    </location>
</feature>
<dbReference type="EC" id="3.4.23.-" evidence="1"/>
<keyword evidence="4" id="KW-1185">Reference proteome</keyword>
<evidence type="ECO:0000313" key="4">
    <source>
        <dbReference type="Proteomes" id="UP001565220"/>
    </source>
</evidence>
<evidence type="ECO:0000313" key="3">
    <source>
        <dbReference type="EMBL" id="MEY8762200.1"/>
    </source>
</evidence>
<dbReference type="EMBL" id="JBGFFE010000001">
    <property type="protein sequence ID" value="MEY8762200.1"/>
    <property type="molecule type" value="Genomic_DNA"/>
</dbReference>
<keyword evidence="1" id="KW-0064">Aspartyl protease</keyword>
<comment type="similarity">
    <text evidence="1">Belongs to the peptidase U4 family.</text>
</comment>
<name>A0ABV4DVI6_9CLOT</name>
<comment type="caution">
    <text evidence="3">The sequence shown here is derived from an EMBL/GenBank/DDBJ whole genome shotgun (WGS) entry which is preliminary data.</text>
</comment>
<keyword evidence="1 2" id="KW-0472">Membrane</keyword>
<accession>A0ABV4DVI6</accession>
<protein>
    <recommendedName>
        <fullName evidence="1">Sporulation sigma-E factor-processing peptidase</fullName>
        <ecNumber evidence="1">3.4.23.-</ecNumber>
    </recommendedName>
    <alternativeName>
        <fullName evidence="1">Membrane-associated aspartic protease</fullName>
    </alternativeName>
    <alternativeName>
        <fullName evidence="1">Stage II sporulation protein GA</fullName>
    </alternativeName>
</protein>
<keyword evidence="2" id="KW-1133">Transmembrane helix</keyword>
<feature type="transmembrane region" description="Helical" evidence="2">
    <location>
        <begin position="64"/>
        <end position="82"/>
    </location>
</feature>
<reference evidence="3 4" key="1">
    <citation type="submission" date="2024-08" db="EMBL/GenBank/DDBJ databases">
        <title>Clostridium lapicellarii sp. nov., and Clostridium renhuaiense sp. nov., two species isolated from the mud in a fermentation cellar used for producing sauce-flavour Chinese liquors.</title>
        <authorList>
            <person name="Yang F."/>
            <person name="Wang H."/>
            <person name="Chen L.Q."/>
            <person name="Zhou N."/>
            <person name="Lu J.J."/>
            <person name="Pu X.X."/>
            <person name="Wan B."/>
            <person name="Wang L."/>
            <person name="Liu S.J."/>
        </authorList>
    </citation>
    <scope>NUCLEOTIDE SEQUENCE [LARGE SCALE GENOMIC DNA]</scope>
    <source>
        <strain evidence="3 4">MT-113</strain>
    </source>
</reference>
<proteinExistence type="inferred from homology"/>
<feature type="transmembrane region" description="Helical" evidence="2">
    <location>
        <begin position="6"/>
        <end position="27"/>
    </location>
</feature>
<gene>
    <name evidence="3" type="primary">spoIIGA</name>
    <name evidence="3" type="ORF">AB8S09_00875</name>
</gene>
<dbReference type="Proteomes" id="UP001565220">
    <property type="component" value="Unassembled WGS sequence"/>
</dbReference>
<feature type="transmembrane region" description="Helical" evidence="2">
    <location>
        <begin position="39"/>
        <end position="58"/>
    </location>
</feature>
<dbReference type="PIRSF" id="PIRSF018571">
    <property type="entry name" value="SpoIIGA"/>
    <property type="match status" value="1"/>
</dbReference>
<feature type="transmembrane region" description="Helical" evidence="2">
    <location>
        <begin position="94"/>
        <end position="113"/>
    </location>
</feature>
<keyword evidence="1" id="KW-0378">Hydrolase</keyword>
<comment type="subcellular location">
    <subcellularLocation>
        <location evidence="1">Cell membrane</location>
    </subcellularLocation>
</comment>
<comment type="function">
    <text evidence="1">Probable aspartic protease that is responsible for the proteolytic cleavage of the RNA polymerase sigma E factor (SigE/spoIIGB) to yield the active peptide in the mother cell during sporulation. Responds to a signal from the forespore that is triggered by the extracellular signal protein SpoIIR.</text>
</comment>
<sequence>MEVVVYLVVYIDLLILINLIVDFFLLYITGKTLKLKMKFRFVFLAASIGSIYTITLIYPGLELFSAFYFKIIVSVILIYISFGNRGFVTNLKILSVFILYSMLLAGLCIFIQYNKYSYVDGPVIINFSYQWLFASLMVLYMIIDRLVAYIKDRNKLFTLIYNIDIVFKNKCKTVRAFLDTGNELREPVTNLPVIIVESSVFENMDLKGESKFYIPYRVINGGIGKLQGFKADVVRIDFGKEIKYREAIIAICQEKLSKLGDYHALLSRGII</sequence>
<evidence type="ECO:0000256" key="1">
    <source>
        <dbReference type="PIRNR" id="PIRNR018571"/>
    </source>
</evidence>
<evidence type="ECO:0000256" key="2">
    <source>
        <dbReference type="SAM" id="Phobius"/>
    </source>
</evidence>
<keyword evidence="2" id="KW-0812">Transmembrane</keyword>
<dbReference type="NCBIfam" id="TIGR02854">
    <property type="entry name" value="spore_II_GA"/>
    <property type="match status" value="1"/>
</dbReference>